<evidence type="ECO:0000313" key="17">
    <source>
        <dbReference type="Proteomes" id="UP001260188"/>
    </source>
</evidence>
<feature type="domain" description="CBS" evidence="15">
    <location>
        <begin position="160"/>
        <end position="217"/>
    </location>
</feature>
<dbReference type="SUPFAM" id="SSF54631">
    <property type="entry name" value="CBS-domain pair"/>
    <property type="match status" value="1"/>
</dbReference>
<comment type="catalytic activity">
    <reaction evidence="10 11 13">
        <text>IMP + NAD(+) + H2O = XMP + NADH + H(+)</text>
        <dbReference type="Rhea" id="RHEA:11708"/>
        <dbReference type="ChEBI" id="CHEBI:15377"/>
        <dbReference type="ChEBI" id="CHEBI:15378"/>
        <dbReference type="ChEBI" id="CHEBI:57464"/>
        <dbReference type="ChEBI" id="CHEBI:57540"/>
        <dbReference type="ChEBI" id="CHEBI:57945"/>
        <dbReference type="ChEBI" id="CHEBI:58053"/>
        <dbReference type="EC" id="1.1.1.205"/>
    </reaction>
</comment>
<evidence type="ECO:0000256" key="3">
    <source>
        <dbReference type="ARBA" id="ARBA00022723"/>
    </source>
</evidence>
<dbReference type="EMBL" id="JAVIZA010000001">
    <property type="protein sequence ID" value="MDR6167348.1"/>
    <property type="molecule type" value="Genomic_DNA"/>
</dbReference>
<sequence>MSDYNDPFGFVGLTYDDVLLLPGHTDVIPSEADTSSRVTRRITVATPLLSAAMDTVTEARLAIAIAREGGLGIIHRNLSIEEQAAMVDRVKRSESGMITDPITTTPDATIEEVDALCGQYRISGLPVVDDEGHLLGIVTNRDMRFVSGFERQTTKVRDVMTSENLVTGRVGIGANEVIALFAHHRVEKLPLLDEEGKLAGLITIKDFDKSEKYPLATKDDQGRLRVGAAIGFFGDAWQRAEALRDAGVDVIVVDTANGQSAGVIDMVKRLKADASFEHIDVIGGNVATREGAQALIDAGVDAVKVGVGPGSICTTRVVAGVGVPQVTAIYEASLAAREAGIPIIADGGLQYSGDIAKALVAGADSVMLGSLLAGTDESPGEIVFQGGKQFKQYRGMGSLGALQTRGKKTSYSKDRYFQADVPSDDKLIPEGIEGQVAYRGPVSAVAYQLIGGPASVDVLRRRPHRRRAEGPRQVRAHHFGRAQGVAPPRRPDRGRGAQLQALTRARLCAKLGDSDEGRIGRPRSSDLRRILRGTTGMGPPPQGEKPRGSPHNRGRDAAGLRRRTRMTACPAVPQHPKSPDGWREPEESRIAARSSPPGSRCG</sequence>
<keyword evidence="4 11" id="KW-0332">GMP biosynthesis</keyword>
<dbReference type="GO" id="GO:0003938">
    <property type="term" value="F:IMP dehydrogenase activity"/>
    <property type="evidence" value="ECO:0007669"/>
    <property type="project" value="UniProtKB-EC"/>
</dbReference>
<dbReference type="PROSITE" id="PS51371">
    <property type="entry name" value="CBS"/>
    <property type="match status" value="2"/>
</dbReference>
<dbReference type="Pfam" id="PF00571">
    <property type="entry name" value="CBS"/>
    <property type="match status" value="2"/>
</dbReference>
<feature type="compositionally biased region" description="Basic and acidic residues" evidence="14">
    <location>
        <begin position="513"/>
        <end position="529"/>
    </location>
</feature>
<keyword evidence="3 11" id="KW-0479">Metal-binding</keyword>
<keyword evidence="9 12" id="KW-0129">CBS domain</keyword>
<comment type="activity regulation">
    <text evidence="11">Mycophenolic acid (MPA) is a non-competitive inhibitor that prevents formation of the closed enzyme conformation by binding to the same site as the amobile flap. In contrast, mizoribine monophosphate (MZP) is a competitive inhibitor that induces the closed conformation. MPA is a potent inhibitor of mammalian IMPDHs but a poor inhibitor of the bacterial enzymes. MZP is a more potent inhibitor of bacterial IMPDH.</text>
</comment>
<dbReference type="InterPro" id="IPR005990">
    <property type="entry name" value="IMP_DH"/>
</dbReference>
<gene>
    <name evidence="11" type="primary">guaB</name>
    <name evidence="16" type="ORF">QE367_001552</name>
</gene>
<comment type="function">
    <text evidence="11">Catalyzes the conversion of inosine 5'-phosphate (IMP) to xanthosine 5'-phosphate (XMP), the first committed and rate-limiting step in the de novo synthesis of guanine nucleotides, and therefore plays an important role in the regulation of cell growth.</text>
</comment>
<comment type="subunit">
    <text evidence="11">Homotetramer.</text>
</comment>
<evidence type="ECO:0000256" key="13">
    <source>
        <dbReference type="RuleBase" id="RU003928"/>
    </source>
</evidence>
<feature type="binding site" evidence="11">
    <location>
        <position position="254"/>
    </location>
    <ligand>
        <name>NAD(+)</name>
        <dbReference type="ChEBI" id="CHEBI:57540"/>
    </ligand>
</feature>
<proteinExistence type="inferred from homology"/>
<feature type="compositionally biased region" description="Basic and acidic residues" evidence="14">
    <location>
        <begin position="577"/>
        <end position="590"/>
    </location>
</feature>
<comment type="caution">
    <text evidence="11">Lacks conserved residue(s) required for the propagation of feature annotation.</text>
</comment>
<dbReference type="PROSITE" id="PS00487">
    <property type="entry name" value="IMP_DH_GMP_RED"/>
    <property type="match status" value="1"/>
</dbReference>
<evidence type="ECO:0000256" key="12">
    <source>
        <dbReference type="PROSITE-ProRule" id="PRU00703"/>
    </source>
</evidence>
<feature type="domain" description="CBS" evidence="15">
    <location>
        <begin position="97"/>
        <end position="153"/>
    </location>
</feature>
<comment type="caution">
    <text evidence="16">The sequence shown here is derived from an EMBL/GenBank/DDBJ whole genome shotgun (WGS) entry which is preliminary data.</text>
</comment>
<feature type="active site" description="Proton acceptor" evidence="11">
    <location>
        <position position="415"/>
    </location>
</feature>
<reference evidence="16 17" key="1">
    <citation type="submission" date="2023-08" db="EMBL/GenBank/DDBJ databases">
        <title>Functional and genomic diversity of the sorghum phyllosphere microbiome.</title>
        <authorList>
            <person name="Shade A."/>
        </authorList>
    </citation>
    <scope>NUCLEOTIDE SEQUENCE [LARGE SCALE GENOMIC DNA]</scope>
    <source>
        <strain evidence="16 17">SORGH_AS_0919</strain>
    </source>
</reference>
<dbReference type="InterPro" id="IPR015875">
    <property type="entry name" value="IMP_DH/GMP_Rdtase_CS"/>
</dbReference>
<feature type="binding site" evidence="11">
    <location>
        <begin position="393"/>
        <end position="397"/>
    </location>
    <ligand>
        <name>IMP</name>
        <dbReference type="ChEBI" id="CHEBI:58053"/>
    </ligand>
</feature>
<comment type="pathway">
    <text evidence="11 13">Purine metabolism; XMP biosynthesis via de novo pathway; XMP from IMP: step 1/1.</text>
</comment>
<dbReference type="CDD" id="cd04601">
    <property type="entry name" value="CBS_pair_IMPDH"/>
    <property type="match status" value="1"/>
</dbReference>
<feature type="binding site" evidence="11">
    <location>
        <begin position="369"/>
        <end position="370"/>
    </location>
    <ligand>
        <name>IMP</name>
        <dbReference type="ChEBI" id="CHEBI:58053"/>
    </ligand>
</feature>
<evidence type="ECO:0000256" key="9">
    <source>
        <dbReference type="ARBA" id="ARBA00023122"/>
    </source>
</evidence>
<feature type="binding site" description="in other chain" evidence="11">
    <location>
        <position position="313"/>
    </location>
    <ligand>
        <name>K(+)</name>
        <dbReference type="ChEBI" id="CHEBI:29103"/>
        <note>ligand shared between two tetrameric partners</note>
    </ligand>
</feature>
<dbReference type="InterPro" id="IPR046342">
    <property type="entry name" value="CBS_dom_sf"/>
</dbReference>
<dbReference type="InterPro" id="IPR000644">
    <property type="entry name" value="CBS_dom"/>
</dbReference>
<evidence type="ECO:0000256" key="2">
    <source>
        <dbReference type="ARBA" id="ARBA00005502"/>
    </source>
</evidence>
<dbReference type="SMART" id="SM00116">
    <property type="entry name" value="CBS"/>
    <property type="match status" value="2"/>
</dbReference>
<dbReference type="EC" id="1.1.1.205" evidence="11 13"/>
<feature type="binding site" description="in other chain" evidence="11">
    <location>
        <position position="310"/>
    </location>
    <ligand>
        <name>K(+)</name>
        <dbReference type="ChEBI" id="CHEBI:29103"/>
        <note>ligand shared between two tetrameric partners</note>
    </ligand>
</feature>
<name>A0ABU1I2M5_9MICO</name>
<keyword evidence="17" id="KW-1185">Reference proteome</keyword>
<dbReference type="SMART" id="SM01240">
    <property type="entry name" value="IMPDH"/>
    <property type="match status" value="1"/>
</dbReference>
<dbReference type="Proteomes" id="UP001260188">
    <property type="component" value="Unassembled WGS sequence"/>
</dbReference>
<keyword evidence="6 11" id="KW-0630">Potassium</keyword>
<feature type="active site" description="Thioimidate intermediate" evidence="11">
    <location>
        <position position="313"/>
    </location>
</feature>
<accession>A0ABU1I2M5</accession>
<evidence type="ECO:0000256" key="14">
    <source>
        <dbReference type="SAM" id="MobiDB-lite"/>
    </source>
</evidence>
<evidence type="ECO:0000256" key="8">
    <source>
        <dbReference type="ARBA" id="ARBA00023027"/>
    </source>
</evidence>
<dbReference type="Gene3D" id="3.20.20.70">
    <property type="entry name" value="Aldolase class I"/>
    <property type="match status" value="1"/>
</dbReference>
<feature type="binding site" description="in other chain" evidence="11">
    <location>
        <position position="308"/>
    </location>
    <ligand>
        <name>K(+)</name>
        <dbReference type="ChEBI" id="CHEBI:29103"/>
        <note>ligand shared between two tetrameric partners</note>
    </ligand>
</feature>
<keyword evidence="8 11" id="KW-0520">NAD</keyword>
<evidence type="ECO:0000313" key="16">
    <source>
        <dbReference type="EMBL" id="MDR6167348.1"/>
    </source>
</evidence>
<evidence type="ECO:0000256" key="7">
    <source>
        <dbReference type="ARBA" id="ARBA00023002"/>
    </source>
</evidence>
<dbReference type="NCBIfam" id="TIGR01302">
    <property type="entry name" value="IMP_dehydrog"/>
    <property type="match status" value="1"/>
</dbReference>
<dbReference type="InterPro" id="IPR013785">
    <property type="entry name" value="Aldolase_TIM"/>
</dbReference>
<organism evidence="16 17">
    <name type="scientific">Microbacterium paludicola</name>
    <dbReference type="NCBI Taxonomy" id="300019"/>
    <lineage>
        <taxon>Bacteria</taxon>
        <taxon>Bacillati</taxon>
        <taxon>Actinomycetota</taxon>
        <taxon>Actinomycetes</taxon>
        <taxon>Micrococcales</taxon>
        <taxon>Microbacteriaceae</taxon>
        <taxon>Microbacterium</taxon>
    </lineage>
</organism>
<feature type="binding site" evidence="11">
    <location>
        <begin position="306"/>
        <end position="308"/>
    </location>
    <ligand>
        <name>NAD(+)</name>
        <dbReference type="ChEBI" id="CHEBI:57540"/>
    </ligand>
</feature>
<feature type="region of interest" description="Disordered" evidence="14">
    <location>
        <begin position="466"/>
        <end position="495"/>
    </location>
</feature>
<dbReference type="HAMAP" id="MF_01964">
    <property type="entry name" value="IMPDH"/>
    <property type="match status" value="1"/>
</dbReference>
<dbReference type="InterPro" id="IPR001093">
    <property type="entry name" value="IMP_DH_GMPRt"/>
</dbReference>
<feature type="binding site" evidence="11">
    <location>
        <position position="430"/>
    </location>
    <ligand>
        <name>IMP</name>
        <dbReference type="ChEBI" id="CHEBI:58053"/>
    </ligand>
</feature>
<evidence type="ECO:0000256" key="11">
    <source>
        <dbReference type="HAMAP-Rule" id="MF_01964"/>
    </source>
</evidence>
<dbReference type="PANTHER" id="PTHR11911:SF111">
    <property type="entry name" value="INOSINE-5'-MONOPHOSPHATE DEHYDROGENASE"/>
    <property type="match status" value="1"/>
</dbReference>
<evidence type="ECO:0000256" key="6">
    <source>
        <dbReference type="ARBA" id="ARBA00022958"/>
    </source>
</evidence>
<evidence type="ECO:0000259" key="15">
    <source>
        <dbReference type="PROSITE" id="PS51371"/>
    </source>
</evidence>
<dbReference type="CDD" id="cd00381">
    <property type="entry name" value="IMPDH"/>
    <property type="match status" value="1"/>
</dbReference>
<dbReference type="PANTHER" id="PTHR11911">
    <property type="entry name" value="INOSINE-5-MONOPHOSPHATE DEHYDROGENASE RELATED"/>
    <property type="match status" value="1"/>
</dbReference>
<dbReference type="SUPFAM" id="SSF51412">
    <property type="entry name" value="Inosine monophosphate dehydrogenase (IMPDH)"/>
    <property type="match status" value="1"/>
</dbReference>
<evidence type="ECO:0000256" key="10">
    <source>
        <dbReference type="ARBA" id="ARBA00048028"/>
    </source>
</evidence>
<feature type="binding site" evidence="11">
    <location>
        <begin position="346"/>
        <end position="348"/>
    </location>
    <ligand>
        <name>IMP</name>
        <dbReference type="ChEBI" id="CHEBI:58053"/>
    </ligand>
</feature>
<feature type="binding site" evidence="11">
    <location>
        <position position="311"/>
    </location>
    <ligand>
        <name>IMP</name>
        <dbReference type="ChEBI" id="CHEBI:58053"/>
    </ligand>
</feature>
<feature type="region of interest" description="Disordered" evidence="14">
    <location>
        <begin position="513"/>
        <end position="602"/>
    </location>
</feature>
<dbReference type="Pfam" id="PF00478">
    <property type="entry name" value="IMPDH"/>
    <property type="match status" value="1"/>
</dbReference>
<evidence type="ECO:0000256" key="1">
    <source>
        <dbReference type="ARBA" id="ARBA00001958"/>
    </source>
</evidence>
<comment type="cofactor">
    <cofactor evidence="1 11">
        <name>K(+)</name>
        <dbReference type="ChEBI" id="CHEBI:29103"/>
    </cofactor>
</comment>
<evidence type="ECO:0000256" key="4">
    <source>
        <dbReference type="ARBA" id="ARBA00022749"/>
    </source>
</evidence>
<keyword evidence="7 11" id="KW-0560">Oxidoreductase</keyword>
<keyword evidence="5 11" id="KW-0658">Purine biosynthesis</keyword>
<comment type="similarity">
    <text evidence="2 11">Belongs to the IMPDH/GMPR family.</text>
</comment>
<protein>
    <recommendedName>
        <fullName evidence="11 13">Inosine-5'-monophosphate dehydrogenase</fullName>
        <shortName evidence="11">IMP dehydrogenase</shortName>
        <shortName evidence="11">IMPD</shortName>
        <shortName evidence="11">IMPDH</shortName>
        <ecNumber evidence="11 13">1.1.1.205</ecNumber>
    </recommendedName>
</protein>
<evidence type="ECO:0000256" key="5">
    <source>
        <dbReference type="ARBA" id="ARBA00022755"/>
    </source>
</evidence>